<keyword evidence="1" id="KW-1133">Transmembrane helix</keyword>
<sequence>MFIFHMTKEEQRLTFAASAAAEAPAEAAACAAAAAADVCLSVEAPGASKNAASLIEAALSSSASTATEEASVSVTLEGPVGSKGSFCESRSGVEQQLSQPSSTCSSSTCSTKTCSSSTCSSTCTLTAVLKRQALLAAIGRLHSTRTPNPQLKTTTSAVLHFIALLLSFVMLVALWGVLDVVVEVLAGPNSLKQLQGYAALLFVGLLLTFLLKFIESQGRKLTIYPTLIVSLVTVVAAWGIIDGVVEFRDTQVSLNCSKCWELHNADY</sequence>
<name>U6GM59_EIMAC</name>
<gene>
    <name evidence="2" type="ORF">EAH_00011780</name>
</gene>
<dbReference type="Proteomes" id="UP000018050">
    <property type="component" value="Unassembled WGS sequence"/>
</dbReference>
<feature type="transmembrane region" description="Helical" evidence="1">
    <location>
        <begin position="157"/>
        <end position="177"/>
    </location>
</feature>
<accession>U6GM59</accession>
<dbReference type="AlphaFoldDB" id="U6GM59"/>
<feature type="transmembrane region" description="Helical" evidence="1">
    <location>
        <begin position="197"/>
        <end position="214"/>
    </location>
</feature>
<dbReference type="VEuPathDB" id="ToxoDB:EAH_00011780"/>
<protein>
    <submittedName>
        <fullName evidence="2">Uncharacterized protein</fullName>
    </submittedName>
</protein>
<keyword evidence="1" id="KW-0472">Membrane</keyword>
<organism evidence="2 3">
    <name type="scientific">Eimeria acervulina</name>
    <name type="common">Coccidian parasite</name>
    <dbReference type="NCBI Taxonomy" id="5801"/>
    <lineage>
        <taxon>Eukaryota</taxon>
        <taxon>Sar</taxon>
        <taxon>Alveolata</taxon>
        <taxon>Apicomplexa</taxon>
        <taxon>Conoidasida</taxon>
        <taxon>Coccidia</taxon>
        <taxon>Eucoccidiorida</taxon>
        <taxon>Eimeriorina</taxon>
        <taxon>Eimeriidae</taxon>
        <taxon>Eimeria</taxon>
    </lineage>
</organism>
<reference evidence="2" key="2">
    <citation type="submission" date="2013-10" db="EMBL/GenBank/DDBJ databases">
        <authorList>
            <person name="Aslett M."/>
        </authorList>
    </citation>
    <scope>NUCLEOTIDE SEQUENCE [LARGE SCALE GENOMIC DNA]</scope>
    <source>
        <strain evidence="2">Houghton</strain>
    </source>
</reference>
<evidence type="ECO:0000256" key="1">
    <source>
        <dbReference type="SAM" id="Phobius"/>
    </source>
</evidence>
<dbReference type="EMBL" id="HG671066">
    <property type="protein sequence ID" value="CDI79689.1"/>
    <property type="molecule type" value="Genomic_DNA"/>
</dbReference>
<proteinExistence type="predicted"/>
<dbReference type="GeneID" id="25269248"/>
<evidence type="ECO:0000313" key="3">
    <source>
        <dbReference type="Proteomes" id="UP000018050"/>
    </source>
</evidence>
<feature type="transmembrane region" description="Helical" evidence="1">
    <location>
        <begin position="221"/>
        <end position="241"/>
    </location>
</feature>
<reference evidence="2" key="1">
    <citation type="submission" date="2013-10" db="EMBL/GenBank/DDBJ databases">
        <title>Genomic analysis of the causative agents of coccidiosis in chickens.</title>
        <authorList>
            <person name="Reid A.J."/>
            <person name="Blake D."/>
            <person name="Billington K."/>
            <person name="Browne H."/>
            <person name="Dunn M."/>
            <person name="Hung S."/>
            <person name="Kawahara F."/>
            <person name="Miranda-Saavedra D."/>
            <person name="Mourier T."/>
            <person name="Nagra H."/>
            <person name="Otto T.D."/>
            <person name="Rawlings N."/>
            <person name="Sanchez A."/>
            <person name="Sanders M."/>
            <person name="Subramaniam C."/>
            <person name="Tay Y."/>
            <person name="Dear P."/>
            <person name="Doerig C."/>
            <person name="Gruber A."/>
            <person name="Parkinson J."/>
            <person name="Shirley M."/>
            <person name="Wan K.L."/>
            <person name="Berriman M."/>
            <person name="Tomley F."/>
            <person name="Pain A."/>
        </authorList>
    </citation>
    <scope>NUCLEOTIDE SEQUENCE [LARGE SCALE GENOMIC DNA]</scope>
    <source>
        <strain evidence="2">Houghton</strain>
    </source>
</reference>
<dbReference type="OrthoDB" id="348258at2759"/>
<dbReference type="RefSeq" id="XP_013250235.1">
    <property type="nucleotide sequence ID" value="XM_013394781.1"/>
</dbReference>
<evidence type="ECO:0000313" key="2">
    <source>
        <dbReference type="EMBL" id="CDI79689.1"/>
    </source>
</evidence>
<keyword evidence="3" id="KW-1185">Reference proteome</keyword>
<keyword evidence="1" id="KW-0812">Transmembrane</keyword>